<feature type="transmembrane region" description="Helical" evidence="7">
    <location>
        <begin position="68"/>
        <end position="90"/>
    </location>
</feature>
<dbReference type="PANTHER" id="PTHR33048:SF124">
    <property type="entry name" value="INTEGRAL MEMBRANE PROTEIN"/>
    <property type="match status" value="1"/>
</dbReference>
<feature type="transmembrane region" description="Helical" evidence="7">
    <location>
        <begin position="110"/>
        <end position="136"/>
    </location>
</feature>
<evidence type="ECO:0000313" key="10">
    <source>
        <dbReference type="Proteomes" id="UP001408356"/>
    </source>
</evidence>
<reference evidence="9 10" key="1">
    <citation type="journal article" date="2024" name="J. Plant Pathol.">
        <title>Sequence and assembly of the genome of Seiridium unicorne, isolate CBS 538.82, causal agent of cypress canker disease.</title>
        <authorList>
            <person name="Scali E."/>
            <person name="Rocca G.D."/>
            <person name="Danti R."/>
            <person name="Garbelotto M."/>
            <person name="Barberini S."/>
            <person name="Baroncelli R."/>
            <person name="Emiliani G."/>
        </authorList>
    </citation>
    <scope>NUCLEOTIDE SEQUENCE [LARGE SCALE GENOMIC DNA]</scope>
    <source>
        <strain evidence="9 10">BM-138-508</strain>
    </source>
</reference>
<feature type="region of interest" description="Disordered" evidence="6">
    <location>
        <begin position="303"/>
        <end position="326"/>
    </location>
</feature>
<evidence type="ECO:0000256" key="2">
    <source>
        <dbReference type="ARBA" id="ARBA00022692"/>
    </source>
</evidence>
<keyword evidence="10" id="KW-1185">Reference proteome</keyword>
<accession>A0ABR2V873</accession>
<name>A0ABR2V873_9PEZI</name>
<dbReference type="Proteomes" id="UP001408356">
    <property type="component" value="Unassembled WGS sequence"/>
</dbReference>
<proteinExistence type="inferred from homology"/>
<evidence type="ECO:0000256" key="1">
    <source>
        <dbReference type="ARBA" id="ARBA00004141"/>
    </source>
</evidence>
<sequence length="384" mass="42083">MSGFPVVNGVEVLLAPPEGYVVDLANPQRKGEHGAYWAYGIGTFLAVLFVGQRLFTRAFIGNGLQIDDGFIVISMICSQVTQIILIYEFAAGLEGVHGWELTIEKYKTYLLLSWIGPWIYVLCGSFAKLSLLVVYLRLSPGGWFVTWSWVAVGGVVVHTIVLVFLMIFTCNPVSKSWDITIPVNKGSCINAVALYFATAIANIITDVMVMVLPIPLILKLQMPKWQKITVMAVFPFASATVVTSIIRCAALPALLGNDDQTWAISQASLWAIIEANLVIICASMTTLKKFFSYIAPGMMRGSSAAKSSQNPTCNPPTISKLTSRRPDRYADFGDSTELYPIGNQTEVVAGRSDRSETRSWDTNSRLEDNTSEKGIIRTTAVNVS</sequence>
<keyword evidence="4 7" id="KW-0472">Membrane</keyword>
<gene>
    <name evidence="9" type="ORF">SUNI508_04406</name>
</gene>
<feature type="transmembrane region" description="Helical" evidence="7">
    <location>
        <begin position="192"/>
        <end position="218"/>
    </location>
</feature>
<feature type="domain" description="Rhodopsin" evidence="8">
    <location>
        <begin position="53"/>
        <end position="292"/>
    </location>
</feature>
<feature type="transmembrane region" description="Helical" evidence="7">
    <location>
        <begin position="143"/>
        <end position="168"/>
    </location>
</feature>
<evidence type="ECO:0000259" key="8">
    <source>
        <dbReference type="Pfam" id="PF20684"/>
    </source>
</evidence>
<dbReference type="PANTHER" id="PTHR33048">
    <property type="entry name" value="PTH11-LIKE INTEGRAL MEMBRANE PROTEIN (AFU_ORTHOLOGUE AFUA_5G11245)"/>
    <property type="match status" value="1"/>
</dbReference>
<evidence type="ECO:0000256" key="6">
    <source>
        <dbReference type="SAM" id="MobiDB-lite"/>
    </source>
</evidence>
<protein>
    <submittedName>
        <fullName evidence="9">Integral membrane protein</fullName>
    </submittedName>
</protein>
<keyword evidence="3 7" id="KW-1133">Transmembrane helix</keyword>
<evidence type="ECO:0000256" key="7">
    <source>
        <dbReference type="SAM" id="Phobius"/>
    </source>
</evidence>
<feature type="compositionally biased region" description="Polar residues" evidence="6">
    <location>
        <begin position="304"/>
        <end position="321"/>
    </location>
</feature>
<feature type="transmembrane region" description="Helical" evidence="7">
    <location>
        <begin position="36"/>
        <end position="56"/>
    </location>
</feature>
<dbReference type="Pfam" id="PF20684">
    <property type="entry name" value="Fung_rhodopsin"/>
    <property type="match status" value="1"/>
</dbReference>
<feature type="transmembrane region" description="Helical" evidence="7">
    <location>
        <begin position="230"/>
        <end position="255"/>
    </location>
</feature>
<keyword evidence="2 7" id="KW-0812">Transmembrane</keyword>
<evidence type="ECO:0000256" key="4">
    <source>
        <dbReference type="ARBA" id="ARBA00023136"/>
    </source>
</evidence>
<dbReference type="EMBL" id="JARVKF010000090">
    <property type="protein sequence ID" value="KAK9423112.1"/>
    <property type="molecule type" value="Genomic_DNA"/>
</dbReference>
<feature type="transmembrane region" description="Helical" evidence="7">
    <location>
        <begin position="267"/>
        <end position="291"/>
    </location>
</feature>
<evidence type="ECO:0000256" key="3">
    <source>
        <dbReference type="ARBA" id="ARBA00022989"/>
    </source>
</evidence>
<comment type="subcellular location">
    <subcellularLocation>
        <location evidence="1">Membrane</location>
        <topology evidence="1">Multi-pass membrane protein</topology>
    </subcellularLocation>
</comment>
<comment type="similarity">
    <text evidence="5">Belongs to the SAT4 family.</text>
</comment>
<evidence type="ECO:0000256" key="5">
    <source>
        <dbReference type="ARBA" id="ARBA00038359"/>
    </source>
</evidence>
<dbReference type="InterPro" id="IPR052337">
    <property type="entry name" value="SAT4-like"/>
</dbReference>
<dbReference type="InterPro" id="IPR049326">
    <property type="entry name" value="Rhodopsin_dom_fungi"/>
</dbReference>
<organism evidence="9 10">
    <name type="scientific">Seiridium unicorne</name>
    <dbReference type="NCBI Taxonomy" id="138068"/>
    <lineage>
        <taxon>Eukaryota</taxon>
        <taxon>Fungi</taxon>
        <taxon>Dikarya</taxon>
        <taxon>Ascomycota</taxon>
        <taxon>Pezizomycotina</taxon>
        <taxon>Sordariomycetes</taxon>
        <taxon>Xylariomycetidae</taxon>
        <taxon>Amphisphaeriales</taxon>
        <taxon>Sporocadaceae</taxon>
        <taxon>Seiridium</taxon>
    </lineage>
</organism>
<comment type="caution">
    <text evidence="9">The sequence shown here is derived from an EMBL/GenBank/DDBJ whole genome shotgun (WGS) entry which is preliminary data.</text>
</comment>
<evidence type="ECO:0000313" key="9">
    <source>
        <dbReference type="EMBL" id="KAK9423112.1"/>
    </source>
</evidence>